<organism evidence="1 2">
    <name type="scientific">Escherichia phage IMM-002</name>
    <dbReference type="NCBI Taxonomy" id="2041760"/>
    <lineage>
        <taxon>Viruses</taxon>
        <taxon>Duplodnaviria</taxon>
        <taxon>Heunggongvirae</taxon>
        <taxon>Uroviricota</taxon>
        <taxon>Caudoviricetes</taxon>
        <taxon>Autographivirales</taxon>
        <taxon>Autotranscriptaviridae</taxon>
        <taxon>Studiervirinae</taxon>
        <taxon>Kayfunavirus</taxon>
        <taxon>Kayfunavirus IMM002</taxon>
    </lineage>
</organism>
<name>A0A384WXY1_9CAUD</name>
<dbReference type="GeneID" id="55003951"/>
<reference evidence="1 2" key="1">
    <citation type="submission" date="2017-08" db="EMBL/GenBank/DDBJ databases">
        <title>Genomic analysis reveals CRISPR-Cas mediated host-pathogen interaction between enterotoxigenic Escherichia coli and phages.</title>
        <authorList>
            <person name="Chakraborty S."/>
            <person name="Begum Y.A."/>
            <person name="Qadri F."/>
            <person name="Camilli A."/>
        </authorList>
    </citation>
    <scope>NUCLEOTIDE SEQUENCE [LARGE SCALE GENOMIC DNA]</scope>
</reference>
<sequence length="37" mass="4164">MASRTIGYDYRLDSVLRSVRPTDCVHRVKGQKSGPVD</sequence>
<accession>A0A384WXY1</accession>
<keyword evidence="2" id="KW-1185">Reference proteome</keyword>
<protein>
    <submittedName>
        <fullName evidence="1">S26-RNase</fullName>
    </submittedName>
</protein>
<dbReference type="KEGG" id="vg:55003951"/>
<dbReference type="Proteomes" id="UP000275089">
    <property type="component" value="Segment"/>
</dbReference>
<dbReference type="EMBL" id="MF630921">
    <property type="protein sequence ID" value="ATI17009.1"/>
    <property type="molecule type" value="Genomic_DNA"/>
</dbReference>
<dbReference type="RefSeq" id="YP_009812878.1">
    <property type="nucleotide sequence ID" value="NC_048071.1"/>
</dbReference>
<evidence type="ECO:0000313" key="1">
    <source>
        <dbReference type="EMBL" id="ATI17009.1"/>
    </source>
</evidence>
<proteinExistence type="predicted"/>
<evidence type="ECO:0000313" key="2">
    <source>
        <dbReference type="Proteomes" id="UP000275089"/>
    </source>
</evidence>